<dbReference type="AlphaFoldDB" id="B9TLS3"/>
<accession>B9TLS3</accession>
<keyword evidence="2" id="KW-1185">Reference proteome</keyword>
<name>B9TLS3_RICCO</name>
<evidence type="ECO:0000313" key="2">
    <source>
        <dbReference type="Proteomes" id="UP000008311"/>
    </source>
</evidence>
<reference evidence="2" key="1">
    <citation type="journal article" date="2010" name="Nat. Biotechnol.">
        <title>Draft genome sequence of the oilseed species Ricinus communis.</title>
        <authorList>
            <person name="Chan A.P."/>
            <person name="Crabtree J."/>
            <person name="Zhao Q."/>
            <person name="Lorenzi H."/>
            <person name="Orvis J."/>
            <person name="Puiu D."/>
            <person name="Melake-Berhan A."/>
            <person name="Jones K.M."/>
            <person name="Redman J."/>
            <person name="Chen G."/>
            <person name="Cahoon E.B."/>
            <person name="Gedil M."/>
            <person name="Stanke M."/>
            <person name="Haas B.J."/>
            <person name="Wortman J.R."/>
            <person name="Fraser-Liggett C.M."/>
            <person name="Ravel J."/>
            <person name="Rabinowicz P.D."/>
        </authorList>
    </citation>
    <scope>NUCLEOTIDE SEQUENCE [LARGE SCALE GENOMIC DNA]</scope>
    <source>
        <strain evidence="2">cv. Hale</strain>
    </source>
</reference>
<proteinExistence type="predicted"/>
<sequence length="120" mass="13961">RCAAFAQIHEREYWNRNTRIGETFFGAIENRALLVIVRHVIEYDDAGRMKTAEHYIDCRTQTIYAGGETTRLGFREDTLQLRHRRIGLQRHGNAAEVHRGKIGDDEIRIGKRENANQIAR</sequence>
<dbReference type="InParanoid" id="B9TLS3"/>
<protein>
    <submittedName>
        <fullName evidence="1">Uncharacterized protein</fullName>
    </submittedName>
</protein>
<dbReference type="EMBL" id="EQ987376">
    <property type="protein sequence ID" value="EEF23192.1"/>
    <property type="molecule type" value="Genomic_DNA"/>
</dbReference>
<dbReference type="Proteomes" id="UP000008311">
    <property type="component" value="Unassembled WGS sequence"/>
</dbReference>
<organism evidence="1 2">
    <name type="scientific">Ricinus communis</name>
    <name type="common">Castor bean</name>
    <dbReference type="NCBI Taxonomy" id="3988"/>
    <lineage>
        <taxon>Eukaryota</taxon>
        <taxon>Viridiplantae</taxon>
        <taxon>Streptophyta</taxon>
        <taxon>Embryophyta</taxon>
        <taxon>Tracheophyta</taxon>
        <taxon>Spermatophyta</taxon>
        <taxon>Magnoliopsida</taxon>
        <taxon>eudicotyledons</taxon>
        <taxon>Gunneridae</taxon>
        <taxon>Pentapetalae</taxon>
        <taxon>rosids</taxon>
        <taxon>fabids</taxon>
        <taxon>Malpighiales</taxon>
        <taxon>Euphorbiaceae</taxon>
        <taxon>Acalyphoideae</taxon>
        <taxon>Acalypheae</taxon>
        <taxon>Ricinus</taxon>
    </lineage>
</organism>
<evidence type="ECO:0000313" key="1">
    <source>
        <dbReference type="EMBL" id="EEF23192.1"/>
    </source>
</evidence>
<feature type="non-terminal residue" evidence="1">
    <location>
        <position position="1"/>
    </location>
</feature>
<gene>
    <name evidence="1" type="ORF">RCOM_2095100</name>
</gene>